<organism evidence="1 2">
    <name type="scientific">Alectoria fallacina</name>
    <dbReference type="NCBI Taxonomy" id="1903189"/>
    <lineage>
        <taxon>Eukaryota</taxon>
        <taxon>Fungi</taxon>
        <taxon>Dikarya</taxon>
        <taxon>Ascomycota</taxon>
        <taxon>Pezizomycotina</taxon>
        <taxon>Lecanoromycetes</taxon>
        <taxon>OSLEUM clade</taxon>
        <taxon>Lecanoromycetidae</taxon>
        <taxon>Lecanorales</taxon>
        <taxon>Lecanorineae</taxon>
        <taxon>Parmeliaceae</taxon>
        <taxon>Alectoria</taxon>
    </lineage>
</organism>
<dbReference type="OrthoDB" id="3919993at2759"/>
<gene>
    <name evidence="1" type="ORF">ALECFALPRED_008197</name>
</gene>
<proteinExistence type="predicted"/>
<keyword evidence="2" id="KW-1185">Reference proteome</keyword>
<reference evidence="1" key="1">
    <citation type="submission" date="2021-03" db="EMBL/GenBank/DDBJ databases">
        <authorList>
            <person name="Tagirdzhanova G."/>
        </authorList>
    </citation>
    <scope>NUCLEOTIDE SEQUENCE</scope>
</reference>
<comment type="caution">
    <text evidence="1">The sequence shown here is derived from an EMBL/GenBank/DDBJ whole genome shotgun (WGS) entry which is preliminary data.</text>
</comment>
<dbReference type="Proteomes" id="UP000664203">
    <property type="component" value="Unassembled WGS sequence"/>
</dbReference>
<evidence type="ECO:0000313" key="2">
    <source>
        <dbReference type="Proteomes" id="UP000664203"/>
    </source>
</evidence>
<sequence length="101" mass="11357">MNNPGNIDPLYPPIYSTYPGTYNACDAATMCALQSEGIDVDVYTSFDLHYLCSNASWVCVQYYGATFRSSYFDVQDFDAVAAYGYYSPTLNHKEKEQSLVQ</sequence>
<name>A0A8H3PFC1_9LECA</name>
<protein>
    <submittedName>
        <fullName evidence="1">Uncharacterized protein</fullName>
    </submittedName>
</protein>
<dbReference type="AlphaFoldDB" id="A0A8H3PFC1"/>
<dbReference type="EMBL" id="CAJPDR010000557">
    <property type="protein sequence ID" value="CAF9939617.1"/>
    <property type="molecule type" value="Genomic_DNA"/>
</dbReference>
<evidence type="ECO:0000313" key="1">
    <source>
        <dbReference type="EMBL" id="CAF9939617.1"/>
    </source>
</evidence>
<accession>A0A8H3PFC1</accession>